<accession>A0A4Y9Z2M9</accession>
<evidence type="ECO:0000313" key="2">
    <source>
        <dbReference type="EMBL" id="TFY68143.1"/>
    </source>
</evidence>
<proteinExistence type="predicted"/>
<feature type="compositionally biased region" description="Basic and acidic residues" evidence="1">
    <location>
        <begin position="310"/>
        <end position="326"/>
    </location>
</feature>
<sequence>MDTVKTEPLEDLLASETMVQIKQLEDRLLAQGMYSLTVIMQQSDKDIMFILQNAPFDIAACLDKASHQVQSNLTTDQNAIRDSGEDDRYLALEELLDIEDTDTEDVGEDVTGVIPNRDVSESAGAGSDAKSLINSTGPDTGGRTLRPRKNTEVSAPSNIKDDPDSILPKSTHLELSEELLQAPLLARYNLLYNVRYDAVICASCSSAVPLDRLPSHLDDRALKKRTTKGRALHGYHLPVDLIDQILDVYPDAVYGTADLKALRPLAQQKGPIAGLAVHHGYVCLDCTSNGDMYPYCCRTHNSAVAHSKSHRDDSGTKVETSKKNKYVPRERRTFDERWRSTIVQTFSADTGVNLFFEVKHPALFKLSFGQEDIQSLDSILDMHMHMLTGKDSPVKTEEEMRQIDPFYKANGAWAFVEMHKPEDLLQMIELPSNDGDRILLSLKDVVVAWYLGECNSIENGNTAIRKMLVSCNM</sequence>
<dbReference type="Pfam" id="PF12013">
    <property type="entry name" value="OrsD"/>
    <property type="match status" value="1"/>
</dbReference>
<dbReference type="OrthoDB" id="2690684at2759"/>
<dbReference type="AlphaFoldDB" id="A0A4Y9Z2M9"/>
<feature type="region of interest" description="Disordered" evidence="1">
    <location>
        <begin position="116"/>
        <end position="165"/>
    </location>
</feature>
<keyword evidence="3" id="KW-1185">Reference proteome</keyword>
<reference evidence="2 3" key="1">
    <citation type="submission" date="2019-02" db="EMBL/GenBank/DDBJ databases">
        <title>Genome sequencing of the rare red list fungi Dentipellis fragilis.</title>
        <authorList>
            <person name="Buettner E."/>
            <person name="Kellner H."/>
        </authorList>
    </citation>
    <scope>NUCLEOTIDE SEQUENCE [LARGE SCALE GENOMIC DNA]</scope>
    <source>
        <strain evidence="2 3">DSM 105465</strain>
    </source>
</reference>
<dbReference type="EMBL" id="SEOQ01000170">
    <property type="protein sequence ID" value="TFY68143.1"/>
    <property type="molecule type" value="Genomic_DNA"/>
</dbReference>
<dbReference type="InterPro" id="IPR022698">
    <property type="entry name" value="OrsD"/>
</dbReference>
<gene>
    <name evidence="2" type="ORF">EVG20_g3674</name>
</gene>
<comment type="caution">
    <text evidence="2">The sequence shown here is derived from an EMBL/GenBank/DDBJ whole genome shotgun (WGS) entry which is preliminary data.</text>
</comment>
<dbReference type="STRING" id="205917.A0A4Y9Z2M9"/>
<organism evidence="2 3">
    <name type="scientific">Dentipellis fragilis</name>
    <dbReference type="NCBI Taxonomy" id="205917"/>
    <lineage>
        <taxon>Eukaryota</taxon>
        <taxon>Fungi</taxon>
        <taxon>Dikarya</taxon>
        <taxon>Basidiomycota</taxon>
        <taxon>Agaricomycotina</taxon>
        <taxon>Agaricomycetes</taxon>
        <taxon>Russulales</taxon>
        <taxon>Hericiaceae</taxon>
        <taxon>Dentipellis</taxon>
    </lineage>
</organism>
<evidence type="ECO:0000256" key="1">
    <source>
        <dbReference type="SAM" id="MobiDB-lite"/>
    </source>
</evidence>
<protein>
    <submittedName>
        <fullName evidence="2">Uncharacterized protein</fullName>
    </submittedName>
</protein>
<dbReference type="Proteomes" id="UP000298327">
    <property type="component" value="Unassembled WGS sequence"/>
</dbReference>
<feature type="region of interest" description="Disordered" evidence="1">
    <location>
        <begin position="306"/>
        <end position="326"/>
    </location>
</feature>
<name>A0A4Y9Z2M9_9AGAM</name>
<evidence type="ECO:0000313" key="3">
    <source>
        <dbReference type="Proteomes" id="UP000298327"/>
    </source>
</evidence>